<dbReference type="eggNOG" id="KOG1164">
    <property type="taxonomic scope" value="Eukaryota"/>
</dbReference>
<dbReference type="OrthoDB" id="312082at2759"/>
<evidence type="ECO:0000313" key="5">
    <source>
        <dbReference type="Proteomes" id="UP000000600"/>
    </source>
</evidence>
<dbReference type="InterPro" id="IPR050235">
    <property type="entry name" value="CK1_Ser-Thr_kinase"/>
</dbReference>
<dbReference type="OMA" id="HAAMKVE"/>
<accession>A0CJZ3</accession>
<dbReference type="PANTHER" id="PTHR11909">
    <property type="entry name" value="CASEIN KINASE-RELATED"/>
    <property type="match status" value="1"/>
</dbReference>
<dbReference type="EC" id="2.7.11.1" evidence="1"/>
<keyword evidence="5" id="KW-1185">Reference proteome</keyword>
<dbReference type="FunFam" id="1.10.510.10:FF:001088">
    <property type="entry name" value="Uncharacterized protein"/>
    <property type="match status" value="1"/>
</dbReference>
<dbReference type="SMART" id="SM00220">
    <property type="entry name" value="S_TKc"/>
    <property type="match status" value="1"/>
</dbReference>
<dbReference type="InParanoid" id="A0CJZ3"/>
<feature type="domain" description="Protein kinase" evidence="3">
    <location>
        <begin position="18"/>
        <end position="278"/>
    </location>
</feature>
<dbReference type="PROSITE" id="PS00108">
    <property type="entry name" value="PROTEIN_KINASE_ST"/>
    <property type="match status" value="1"/>
</dbReference>
<evidence type="ECO:0000256" key="2">
    <source>
        <dbReference type="ARBA" id="ARBA00023860"/>
    </source>
</evidence>
<proteinExistence type="predicted"/>
<dbReference type="InterPro" id="IPR011009">
    <property type="entry name" value="Kinase-like_dom_sf"/>
</dbReference>
<dbReference type="GO" id="GO:0005524">
    <property type="term" value="F:ATP binding"/>
    <property type="evidence" value="ECO:0007669"/>
    <property type="project" value="InterPro"/>
</dbReference>
<evidence type="ECO:0000256" key="1">
    <source>
        <dbReference type="ARBA" id="ARBA00012513"/>
    </source>
</evidence>
<dbReference type="EMBL" id="CT868096">
    <property type="protein sequence ID" value="CAK71110.1"/>
    <property type="molecule type" value="Genomic_DNA"/>
</dbReference>
<dbReference type="AlphaFoldDB" id="A0CJZ3"/>
<dbReference type="STRING" id="5888.A0CJZ3"/>
<dbReference type="PROSITE" id="PS50011">
    <property type="entry name" value="PROTEIN_KINASE_DOM"/>
    <property type="match status" value="1"/>
</dbReference>
<dbReference type="Pfam" id="PF00069">
    <property type="entry name" value="Pkinase"/>
    <property type="match status" value="1"/>
</dbReference>
<dbReference type="GO" id="GO:0004674">
    <property type="term" value="F:protein serine/threonine kinase activity"/>
    <property type="evidence" value="ECO:0000318"/>
    <property type="project" value="GO_Central"/>
</dbReference>
<dbReference type="GO" id="GO:0005634">
    <property type="term" value="C:nucleus"/>
    <property type="evidence" value="ECO:0000318"/>
    <property type="project" value="GO_Central"/>
</dbReference>
<protein>
    <recommendedName>
        <fullName evidence="2">Casein kinase I</fullName>
        <ecNumber evidence="1">2.7.11.1</ecNumber>
    </recommendedName>
</protein>
<dbReference type="GO" id="GO:0007165">
    <property type="term" value="P:signal transduction"/>
    <property type="evidence" value="ECO:0000318"/>
    <property type="project" value="GO_Central"/>
</dbReference>
<dbReference type="GO" id="GO:0005737">
    <property type="term" value="C:cytoplasm"/>
    <property type="evidence" value="ECO:0000318"/>
    <property type="project" value="GO_Central"/>
</dbReference>
<dbReference type="RefSeq" id="XP_001438507.1">
    <property type="nucleotide sequence ID" value="XM_001438470.1"/>
</dbReference>
<dbReference type="KEGG" id="ptm:GSPATT00000822001"/>
<dbReference type="InterPro" id="IPR000719">
    <property type="entry name" value="Prot_kinase_dom"/>
</dbReference>
<dbReference type="GeneID" id="5024292"/>
<dbReference type="Gene3D" id="1.10.510.10">
    <property type="entry name" value="Transferase(Phosphotransferase) domain 1"/>
    <property type="match status" value="1"/>
</dbReference>
<name>A0CJZ3_PARTE</name>
<evidence type="ECO:0000259" key="3">
    <source>
        <dbReference type="PROSITE" id="PS50011"/>
    </source>
</evidence>
<dbReference type="CDD" id="cd14016">
    <property type="entry name" value="STKc_CK1"/>
    <property type="match status" value="1"/>
</dbReference>
<dbReference type="SUPFAM" id="SSF56112">
    <property type="entry name" value="Protein kinase-like (PK-like)"/>
    <property type="match status" value="1"/>
</dbReference>
<gene>
    <name evidence="4" type="ORF">GSPATT00000822001</name>
</gene>
<sequence>MKKLPSSYLEPKIFDNKYIIKQKLSSGSFGIVYLAIHKVTREEVAVKLEKGEQETLDREVYLLTKLQGVQGITKLYWFGSEQNYNVMVIEILGKDLGYYIKQYKQLSLKTGLQLLEQLITIFSFVHNKGIVHRDLKPENIMMGKINSAQAFLVDFGVSKQIFDQGKHMQIPFRDKKSFIGTTRYASIAAHRGYEIGRKDDLESLMYVIIYLILGKLPWQNLQNIGDKDRTIVVGEVKMQTTISQLCKDLPTGFSEYLNYLKGLKYQDKPDYDLLKKIMRQCSDANSYDNQFEWTDKIPEKPGETKQQSSFLAVPSGLNDQQRQGTKKQSYMGSQSSNIVKYIPSYQEAIPIKSQPQKIIVSQPHIDVLKQIDTVDFDDIEENMKNYPTLEQKFLRLKEFDAKFKDQCISHSAIHVFDH</sequence>
<dbReference type="HOGENOM" id="CLU_019279_2_7_1"/>
<reference evidence="4 5" key="1">
    <citation type="journal article" date="2006" name="Nature">
        <title>Global trends of whole-genome duplications revealed by the ciliate Paramecium tetraurelia.</title>
        <authorList>
            <consortium name="Genoscope"/>
            <person name="Aury J.-M."/>
            <person name="Jaillon O."/>
            <person name="Duret L."/>
            <person name="Noel B."/>
            <person name="Jubin C."/>
            <person name="Porcel B.M."/>
            <person name="Segurens B."/>
            <person name="Daubin V."/>
            <person name="Anthouard V."/>
            <person name="Aiach N."/>
            <person name="Arnaiz O."/>
            <person name="Billaut A."/>
            <person name="Beisson J."/>
            <person name="Blanc I."/>
            <person name="Bouhouche K."/>
            <person name="Camara F."/>
            <person name="Duharcourt S."/>
            <person name="Guigo R."/>
            <person name="Gogendeau D."/>
            <person name="Katinka M."/>
            <person name="Keller A.-M."/>
            <person name="Kissmehl R."/>
            <person name="Klotz C."/>
            <person name="Koll F."/>
            <person name="Le Moue A."/>
            <person name="Lepere C."/>
            <person name="Malinsky S."/>
            <person name="Nowacki M."/>
            <person name="Nowak J.K."/>
            <person name="Plattner H."/>
            <person name="Poulain J."/>
            <person name="Ruiz F."/>
            <person name="Serrano V."/>
            <person name="Zagulski M."/>
            <person name="Dessen P."/>
            <person name="Betermier M."/>
            <person name="Weissenbach J."/>
            <person name="Scarpelli C."/>
            <person name="Schachter V."/>
            <person name="Sperling L."/>
            <person name="Meyer E."/>
            <person name="Cohen J."/>
            <person name="Wincker P."/>
        </authorList>
    </citation>
    <scope>NUCLEOTIDE SEQUENCE [LARGE SCALE GENOMIC DNA]</scope>
    <source>
        <strain evidence="4 5">Stock d4-2</strain>
    </source>
</reference>
<dbReference type="InterPro" id="IPR008271">
    <property type="entry name" value="Ser/Thr_kinase_AS"/>
</dbReference>
<evidence type="ECO:0000313" key="4">
    <source>
        <dbReference type="EMBL" id="CAK71110.1"/>
    </source>
</evidence>
<dbReference type="GO" id="GO:0006897">
    <property type="term" value="P:endocytosis"/>
    <property type="evidence" value="ECO:0000318"/>
    <property type="project" value="GO_Central"/>
</dbReference>
<organism evidence="4 5">
    <name type="scientific">Paramecium tetraurelia</name>
    <dbReference type="NCBI Taxonomy" id="5888"/>
    <lineage>
        <taxon>Eukaryota</taxon>
        <taxon>Sar</taxon>
        <taxon>Alveolata</taxon>
        <taxon>Ciliophora</taxon>
        <taxon>Intramacronucleata</taxon>
        <taxon>Oligohymenophorea</taxon>
        <taxon>Peniculida</taxon>
        <taxon>Parameciidae</taxon>
        <taxon>Paramecium</taxon>
    </lineage>
</organism>
<dbReference type="Proteomes" id="UP000000600">
    <property type="component" value="Unassembled WGS sequence"/>
</dbReference>